<dbReference type="GO" id="GO:0003700">
    <property type="term" value="F:DNA-binding transcription factor activity"/>
    <property type="evidence" value="ECO:0007669"/>
    <property type="project" value="InterPro"/>
</dbReference>
<keyword evidence="3" id="KW-1185">Reference proteome</keyword>
<dbReference type="InterPro" id="IPR036388">
    <property type="entry name" value="WH-like_DNA-bd_sf"/>
</dbReference>
<gene>
    <name evidence="2" type="ORF">AWC27_07405</name>
</gene>
<dbReference type="Proteomes" id="UP000193317">
    <property type="component" value="Unassembled WGS sequence"/>
</dbReference>
<feature type="domain" description="HTH marR-type" evidence="1">
    <location>
        <begin position="11"/>
        <end position="146"/>
    </location>
</feature>
<dbReference type="Pfam" id="PF12802">
    <property type="entry name" value="MarR_2"/>
    <property type="match status" value="1"/>
</dbReference>
<dbReference type="AlphaFoldDB" id="A0A1X2E3R9"/>
<dbReference type="Gene3D" id="1.10.10.10">
    <property type="entry name" value="Winged helix-like DNA-binding domain superfamily/Winged helix DNA-binding domain"/>
    <property type="match status" value="1"/>
</dbReference>
<dbReference type="SMART" id="SM00347">
    <property type="entry name" value="HTH_MARR"/>
    <property type="match status" value="1"/>
</dbReference>
<dbReference type="PROSITE" id="PS50995">
    <property type="entry name" value="HTH_MARR_2"/>
    <property type="match status" value="1"/>
</dbReference>
<dbReference type="SUPFAM" id="SSF46785">
    <property type="entry name" value="Winged helix' DNA-binding domain"/>
    <property type="match status" value="1"/>
</dbReference>
<dbReference type="PANTHER" id="PTHR33164:SF43">
    <property type="entry name" value="HTH-TYPE TRANSCRIPTIONAL REPRESSOR YETL"/>
    <property type="match status" value="1"/>
</dbReference>
<proteinExistence type="predicted"/>
<dbReference type="GO" id="GO:0006950">
    <property type="term" value="P:response to stress"/>
    <property type="evidence" value="ECO:0007669"/>
    <property type="project" value="TreeGrafter"/>
</dbReference>
<protein>
    <submittedName>
        <fullName evidence="2">ArsR family transcriptional regulator</fullName>
    </submittedName>
</protein>
<dbReference type="RefSeq" id="WP_085672188.1">
    <property type="nucleotide sequence ID" value="NZ_LQPW01000143.1"/>
</dbReference>
<dbReference type="InterPro" id="IPR036390">
    <property type="entry name" value="WH_DNA-bd_sf"/>
</dbReference>
<name>A0A1X2E3R9_MYCSZ</name>
<dbReference type="PANTHER" id="PTHR33164">
    <property type="entry name" value="TRANSCRIPTIONAL REGULATOR, MARR FAMILY"/>
    <property type="match status" value="1"/>
</dbReference>
<dbReference type="OrthoDB" id="4716299at2"/>
<sequence length="166" mass="18614">MVATPKYRAPQTDLGTAMRVAWWSYVRRVDDEMEAAGYPDRSYSILYVFVLYAQPAPITISEIGRLFGISRQAASKVVAELRDRGYVQTTTSSTDQREKVVELTQKALDFMTARLRTAGALDRAIRKRIGDDGLEGLIKGLHAVTEVARGTTESEPGYIFRPPKLW</sequence>
<reference evidence="2 3" key="1">
    <citation type="submission" date="2016-01" db="EMBL/GenBank/DDBJ databases">
        <title>The new phylogeny of the genus Mycobacterium.</title>
        <authorList>
            <person name="Tarcisio F."/>
            <person name="Conor M."/>
            <person name="Antonella G."/>
            <person name="Elisabetta G."/>
            <person name="Giulia F.S."/>
            <person name="Sara T."/>
            <person name="Anna F."/>
            <person name="Clotilde B."/>
            <person name="Roberto B."/>
            <person name="Veronica D.S."/>
            <person name="Fabio R."/>
            <person name="Monica P."/>
            <person name="Olivier J."/>
            <person name="Enrico T."/>
            <person name="Nicola S."/>
        </authorList>
    </citation>
    <scope>NUCLEOTIDE SEQUENCE [LARGE SCALE GENOMIC DNA]</scope>
    <source>
        <strain evidence="2 3">DSM 44166</strain>
    </source>
</reference>
<evidence type="ECO:0000259" key="1">
    <source>
        <dbReference type="PROSITE" id="PS50995"/>
    </source>
</evidence>
<dbReference type="EMBL" id="LQPW01000143">
    <property type="protein sequence ID" value="ORW94539.1"/>
    <property type="molecule type" value="Genomic_DNA"/>
</dbReference>
<dbReference type="InterPro" id="IPR039422">
    <property type="entry name" value="MarR/SlyA-like"/>
</dbReference>
<comment type="caution">
    <text evidence="2">The sequence shown here is derived from an EMBL/GenBank/DDBJ whole genome shotgun (WGS) entry which is preliminary data.</text>
</comment>
<evidence type="ECO:0000313" key="2">
    <source>
        <dbReference type="EMBL" id="ORW94539.1"/>
    </source>
</evidence>
<evidence type="ECO:0000313" key="3">
    <source>
        <dbReference type="Proteomes" id="UP000193317"/>
    </source>
</evidence>
<accession>A0A1X2E3R9</accession>
<dbReference type="InterPro" id="IPR000835">
    <property type="entry name" value="HTH_MarR-typ"/>
</dbReference>
<organism evidence="2 3">
    <name type="scientific">Mycobacterium szulgai</name>
    <dbReference type="NCBI Taxonomy" id="1787"/>
    <lineage>
        <taxon>Bacteria</taxon>
        <taxon>Bacillati</taxon>
        <taxon>Actinomycetota</taxon>
        <taxon>Actinomycetes</taxon>
        <taxon>Mycobacteriales</taxon>
        <taxon>Mycobacteriaceae</taxon>
        <taxon>Mycobacterium</taxon>
    </lineage>
</organism>